<organism evidence="1 2">
    <name type="scientific">Granulicella aggregans</name>
    <dbReference type="NCBI Taxonomy" id="474949"/>
    <lineage>
        <taxon>Bacteria</taxon>
        <taxon>Pseudomonadati</taxon>
        <taxon>Acidobacteriota</taxon>
        <taxon>Terriglobia</taxon>
        <taxon>Terriglobales</taxon>
        <taxon>Acidobacteriaceae</taxon>
        <taxon>Granulicella</taxon>
    </lineage>
</organism>
<proteinExistence type="predicted"/>
<dbReference type="Proteomes" id="UP000540989">
    <property type="component" value="Unassembled WGS sequence"/>
</dbReference>
<name>A0A7W8E526_9BACT</name>
<protein>
    <submittedName>
        <fullName evidence="1">Uncharacterized protein</fullName>
    </submittedName>
</protein>
<evidence type="ECO:0000313" key="2">
    <source>
        <dbReference type="Proteomes" id="UP000540989"/>
    </source>
</evidence>
<dbReference type="AlphaFoldDB" id="A0A7W8E526"/>
<evidence type="ECO:0000313" key="1">
    <source>
        <dbReference type="EMBL" id="MBB5058849.1"/>
    </source>
</evidence>
<sequence>MVHRHQKHLFVVFQPSKMATNQWPGFKIKVSTDFLPDQTNGLLLSLCVDEDHLPAREK</sequence>
<dbReference type="EMBL" id="JACHIP010000005">
    <property type="protein sequence ID" value="MBB5058849.1"/>
    <property type="molecule type" value="Genomic_DNA"/>
</dbReference>
<reference evidence="1 2" key="1">
    <citation type="submission" date="2020-08" db="EMBL/GenBank/DDBJ databases">
        <title>Genomic Encyclopedia of Type Strains, Phase IV (KMG-V): Genome sequencing to study the core and pangenomes of soil and plant-associated prokaryotes.</title>
        <authorList>
            <person name="Whitman W."/>
        </authorList>
    </citation>
    <scope>NUCLEOTIDE SEQUENCE [LARGE SCALE GENOMIC DNA]</scope>
    <source>
        <strain evidence="1 2">M8UP14</strain>
    </source>
</reference>
<gene>
    <name evidence="1" type="ORF">HDF16_003572</name>
</gene>
<comment type="caution">
    <text evidence="1">The sequence shown here is derived from an EMBL/GenBank/DDBJ whole genome shotgun (WGS) entry which is preliminary data.</text>
</comment>
<accession>A0A7W8E526</accession>
<keyword evidence="2" id="KW-1185">Reference proteome</keyword>